<protein>
    <submittedName>
        <fullName evidence="1">Uncharacterized protein</fullName>
    </submittedName>
</protein>
<evidence type="ECO:0000313" key="1">
    <source>
        <dbReference type="EMBL" id="CDH60271.1"/>
    </source>
</evidence>
<dbReference type="OrthoDB" id="2272226at2759"/>
<dbReference type="VEuPathDB" id="FungiDB:LCOR_11058.1"/>
<comment type="caution">
    <text evidence="1">The sequence shown here is derived from an EMBL/GenBank/DDBJ whole genome shotgun (WGS) entry which is preliminary data.</text>
</comment>
<dbReference type="EMBL" id="CBTN010000087">
    <property type="protein sequence ID" value="CDH60271.1"/>
    <property type="molecule type" value="Genomic_DNA"/>
</dbReference>
<organism evidence="1 2">
    <name type="scientific">Lichtheimia corymbifera JMRC:FSU:9682</name>
    <dbReference type="NCBI Taxonomy" id="1263082"/>
    <lineage>
        <taxon>Eukaryota</taxon>
        <taxon>Fungi</taxon>
        <taxon>Fungi incertae sedis</taxon>
        <taxon>Mucoromycota</taxon>
        <taxon>Mucoromycotina</taxon>
        <taxon>Mucoromycetes</taxon>
        <taxon>Mucorales</taxon>
        <taxon>Lichtheimiaceae</taxon>
        <taxon>Lichtheimia</taxon>
    </lineage>
</organism>
<gene>
    <name evidence="1" type="ORF">LCOR_11058.1</name>
</gene>
<sequence length="422" mass="48811">MLEADLEEMDIDDQGNMQGALEENRTRIQTFRNDRRNTRTVTRNCRLKTALNELYENLLVPLRELSENYTIIRRDAFDLVNMDVLRWVEEGANDTTCPQILRQSYWEKAFILCTLPPNHTEASENEHQNTVPQFLHLTQTFNWCLQQCRLRQPGEYPDDIEPNDPQPLYDPPDFGSPALRRRLAAEFARGEAIPAVKNHLALNPQKYMKHTFTAFFYELQDQIEPNLPWKAQAFANVITKHLVNHDPPEDVDFFEELPLALVANVRAYYETHHEEFEGSFANYDLNEVSKKPGRRVNMAYIPGALRYLAGLLSLEAEILDSQRWTVIPIGKLQMAFVPVDIIVLYWVCRLAHENPDIEFQAPPALMRATPGRRGDIFIPAASIAGNTNLLLKEQFFEQLFNLDPISKRRMRYSAGMTSKQGF</sequence>
<evidence type="ECO:0000313" key="2">
    <source>
        <dbReference type="Proteomes" id="UP000027586"/>
    </source>
</evidence>
<proteinExistence type="predicted"/>
<reference evidence="1" key="1">
    <citation type="submission" date="2013-08" db="EMBL/GenBank/DDBJ databases">
        <title>Gene expansion shapes genome architecture in the human pathogen Lichtheimia corymbifera: an evolutionary genomics analysis in the ancient terrestrial Mucorales (Mucoromycotina).</title>
        <authorList>
            <person name="Schwartze V.U."/>
            <person name="Winter S."/>
            <person name="Shelest E."/>
            <person name="Marcet-Houben M."/>
            <person name="Horn F."/>
            <person name="Wehner S."/>
            <person name="Hoffmann K."/>
            <person name="Riege K."/>
            <person name="Sammeth M."/>
            <person name="Nowrousian M."/>
            <person name="Valiante V."/>
            <person name="Linde J."/>
            <person name="Jacobsen I.D."/>
            <person name="Marz M."/>
            <person name="Brakhage A.A."/>
            <person name="Gabaldon T."/>
            <person name="Bocker S."/>
            <person name="Voigt K."/>
        </authorList>
    </citation>
    <scope>NUCLEOTIDE SEQUENCE [LARGE SCALE GENOMIC DNA]</scope>
    <source>
        <strain evidence="1">FSU 9682</strain>
    </source>
</reference>
<keyword evidence="2" id="KW-1185">Reference proteome</keyword>
<dbReference type="AlphaFoldDB" id="A0A068SG78"/>
<name>A0A068SG78_9FUNG</name>
<dbReference type="Proteomes" id="UP000027586">
    <property type="component" value="Unassembled WGS sequence"/>
</dbReference>
<accession>A0A068SG78</accession>